<dbReference type="GO" id="GO:0016812">
    <property type="term" value="F:hydrolase activity, acting on carbon-nitrogen (but not peptide) bonds, in cyclic amides"/>
    <property type="evidence" value="ECO:0007669"/>
    <property type="project" value="TreeGrafter"/>
</dbReference>
<feature type="domain" description="Amidohydrolase 3" evidence="1">
    <location>
        <begin position="80"/>
        <end position="530"/>
    </location>
</feature>
<dbReference type="GO" id="GO:0005829">
    <property type="term" value="C:cytosol"/>
    <property type="evidence" value="ECO:0007669"/>
    <property type="project" value="TreeGrafter"/>
</dbReference>
<dbReference type="InterPro" id="IPR013108">
    <property type="entry name" value="Amidohydro_3"/>
</dbReference>
<protein>
    <submittedName>
        <fullName evidence="2 3">Dihydroorotase</fullName>
    </submittedName>
</protein>
<dbReference type="PANTHER" id="PTHR11647">
    <property type="entry name" value="HYDRANTOINASE/DIHYDROPYRIMIDINASE FAMILY MEMBER"/>
    <property type="match status" value="1"/>
</dbReference>
<keyword evidence="5" id="KW-1185">Reference proteome</keyword>
<organism evidence="2 4">
    <name type="scientific">Sphingosinicella microcystinivorans</name>
    <dbReference type="NCBI Taxonomy" id="335406"/>
    <lineage>
        <taxon>Bacteria</taxon>
        <taxon>Pseudomonadati</taxon>
        <taxon>Pseudomonadota</taxon>
        <taxon>Alphaproteobacteria</taxon>
        <taxon>Sphingomonadales</taxon>
        <taxon>Sphingosinicellaceae</taxon>
        <taxon>Sphingosinicella</taxon>
    </lineage>
</organism>
<dbReference type="EMBL" id="RBWX01000008">
    <property type="protein sequence ID" value="RKS88783.1"/>
    <property type="molecule type" value="Genomic_DNA"/>
</dbReference>
<dbReference type="AlphaFoldDB" id="A0AAD1D394"/>
<reference evidence="2 4" key="1">
    <citation type="submission" date="2018-06" db="EMBL/GenBank/DDBJ databases">
        <title>Complete Genome Sequence of the Microcystin-Degrading Bacterium Sphingosinicella microcystinivorans Strain B-9.</title>
        <authorList>
            <person name="Jin H."/>
            <person name="Nishizawa T."/>
            <person name="Guo Y."/>
            <person name="Nishizawa A."/>
            <person name="Park H."/>
            <person name="Kato H."/>
            <person name="Tsuji K."/>
            <person name="Harada K."/>
        </authorList>
    </citation>
    <scope>NUCLEOTIDE SEQUENCE [LARGE SCALE GENOMIC DNA]</scope>
    <source>
        <strain evidence="2 4">B9</strain>
    </source>
</reference>
<dbReference type="SUPFAM" id="SSF51556">
    <property type="entry name" value="Metallo-dependent hydrolases"/>
    <property type="match status" value="1"/>
</dbReference>
<reference evidence="3 5" key="2">
    <citation type="submission" date="2018-10" db="EMBL/GenBank/DDBJ databases">
        <title>Genomic Encyclopedia of Type Strains, Phase IV (KMG-IV): sequencing the most valuable type-strain genomes for metagenomic binning, comparative biology and taxonomic classification.</title>
        <authorList>
            <person name="Goeker M."/>
        </authorList>
    </citation>
    <scope>NUCLEOTIDE SEQUENCE [LARGE SCALE GENOMIC DNA]</scope>
    <source>
        <strain evidence="3 5">DSM 19791</strain>
    </source>
</reference>
<sequence>MKIADFTILKACRVSARGFTVSLAAITLAACAGQPERVDLLLRGGLVYDGTGSPPRPADVGITNGQIQFVKKAPRVIAARTIDASGLAVAPGFIDAHSHVPEAVERIEGPFIDAQDLSQGVTTILASPDGGLSPRIMQQLKAALAAKGMGVNYSCYVGHNGIREEAMPGQRRAATPEEIERMAAMVREGMEMGCVGLSTGLMYDPGMFATEAEVQALAAAVKPYGGTYDSHTRDPGFHMVESEREAIELGKAVGIPAKLAHLKATGLINKGHIGKVIAMVEAARAQGFDIVADQYPFDGATVRAVYDLFVLPDGRGDRQVTEAEVRAALVDPARRGAVREATENGVDKGFSWIKAVGYGNVRIVDAPENPDLVDENIELLAKKRGIAPFDLLADLAALKSVRVTLGTIDEADIRELIVKPWVMVASDGAYIDAQSLARGYAHPRASGSFTRVLGHYSRDLKLFPLEEAIRKMTGFPAAHLGLADRGRLMPGLAADVVMFDPATVAARATYADPGAFSTGIVTVIVNGKVAFENGKPTGVTAGQFVPRTR</sequence>
<accession>A0AAD1D394</accession>
<dbReference type="InterPro" id="IPR032466">
    <property type="entry name" value="Metal_Hydrolase"/>
</dbReference>
<dbReference type="RefSeq" id="WP_121050468.1">
    <property type="nucleotide sequence ID" value="NZ_AP018711.1"/>
</dbReference>
<dbReference type="Pfam" id="PF07969">
    <property type="entry name" value="Amidohydro_3"/>
    <property type="match status" value="1"/>
</dbReference>
<proteinExistence type="predicted"/>
<dbReference type="KEGG" id="smic:SmB9_01970"/>
<dbReference type="GO" id="GO:0016811">
    <property type="term" value="F:hydrolase activity, acting on carbon-nitrogen (but not peptide) bonds, in linear amides"/>
    <property type="evidence" value="ECO:0007669"/>
    <property type="project" value="InterPro"/>
</dbReference>
<evidence type="ECO:0000313" key="4">
    <source>
        <dbReference type="Proteomes" id="UP000275727"/>
    </source>
</evidence>
<evidence type="ECO:0000259" key="1">
    <source>
        <dbReference type="Pfam" id="PF07969"/>
    </source>
</evidence>
<dbReference type="InterPro" id="IPR011059">
    <property type="entry name" value="Metal-dep_hydrolase_composite"/>
</dbReference>
<dbReference type="Gene3D" id="3.30.1490.130">
    <property type="entry name" value="D-aminoacylase. Domain 3"/>
    <property type="match status" value="1"/>
</dbReference>
<evidence type="ECO:0000313" key="5">
    <source>
        <dbReference type="Proteomes" id="UP000276029"/>
    </source>
</evidence>
<dbReference type="PANTHER" id="PTHR11647:SF1">
    <property type="entry name" value="COLLAPSIN RESPONSE MEDIATOR PROTEIN"/>
    <property type="match status" value="1"/>
</dbReference>
<dbReference type="Gene3D" id="2.30.40.10">
    <property type="entry name" value="Urease, subunit C, domain 1"/>
    <property type="match status" value="2"/>
</dbReference>
<evidence type="ECO:0000313" key="3">
    <source>
        <dbReference type="EMBL" id="RKS88783.1"/>
    </source>
</evidence>
<dbReference type="InterPro" id="IPR023100">
    <property type="entry name" value="D-aminoacylase_insert_dom_sf"/>
</dbReference>
<dbReference type="EMBL" id="AP018711">
    <property type="protein sequence ID" value="BBE32539.1"/>
    <property type="molecule type" value="Genomic_DNA"/>
</dbReference>
<dbReference type="InterPro" id="IPR050378">
    <property type="entry name" value="Metallo-dep_Hydrolases_sf"/>
</dbReference>
<dbReference type="PROSITE" id="PS51257">
    <property type="entry name" value="PROKAR_LIPOPROTEIN"/>
    <property type="match status" value="1"/>
</dbReference>
<gene>
    <name evidence="3" type="ORF">DFR51_1993</name>
    <name evidence="2" type="ORF">SmB9_01970</name>
</gene>
<evidence type="ECO:0000313" key="2">
    <source>
        <dbReference type="EMBL" id="BBE32539.1"/>
    </source>
</evidence>
<name>A0AAD1D394_SPHMI</name>
<dbReference type="SUPFAM" id="SSF51338">
    <property type="entry name" value="Composite domain of metallo-dependent hydrolases"/>
    <property type="match status" value="1"/>
</dbReference>
<dbReference type="Gene3D" id="3.20.20.140">
    <property type="entry name" value="Metal-dependent hydrolases"/>
    <property type="match status" value="2"/>
</dbReference>
<dbReference type="Proteomes" id="UP000275727">
    <property type="component" value="Chromosome"/>
</dbReference>
<dbReference type="Proteomes" id="UP000276029">
    <property type="component" value="Unassembled WGS sequence"/>
</dbReference>